<evidence type="ECO:0000313" key="2">
    <source>
        <dbReference type="Proteomes" id="UP000538196"/>
    </source>
</evidence>
<keyword evidence="1" id="KW-0378">Hydrolase</keyword>
<accession>A0A7W4YH64</accession>
<dbReference type="GO" id="GO:0005524">
    <property type="term" value="F:ATP binding"/>
    <property type="evidence" value="ECO:0007669"/>
    <property type="project" value="UniProtKB-KW"/>
</dbReference>
<dbReference type="EC" id="3.6.4.12" evidence="1"/>
<reference evidence="1 2" key="1">
    <citation type="submission" date="2020-08" db="EMBL/GenBank/DDBJ databases">
        <title>Sequencing the genomes of 1000 actinobacteria strains.</title>
        <authorList>
            <person name="Klenk H.-P."/>
        </authorList>
    </citation>
    <scope>NUCLEOTIDE SEQUENCE [LARGE SCALE GENOMIC DNA]</scope>
    <source>
        <strain evidence="1 2">DSM 20146</strain>
    </source>
</reference>
<dbReference type="PANTHER" id="PTHR11070:SF3">
    <property type="entry name" value="DNA 3'-5' HELICASE"/>
    <property type="match status" value="1"/>
</dbReference>
<proteinExistence type="predicted"/>
<dbReference type="Proteomes" id="UP000538196">
    <property type="component" value="Unassembled WGS sequence"/>
</dbReference>
<dbReference type="EMBL" id="JACHVP010000001">
    <property type="protein sequence ID" value="MBB2965601.1"/>
    <property type="molecule type" value="Genomic_DNA"/>
</dbReference>
<keyword evidence="2" id="KW-1185">Reference proteome</keyword>
<keyword evidence="1" id="KW-0547">Nucleotide-binding</keyword>
<dbReference type="GO" id="GO:0016787">
    <property type="term" value="F:hydrolase activity"/>
    <property type="evidence" value="ECO:0007669"/>
    <property type="project" value="UniProtKB-KW"/>
</dbReference>
<dbReference type="GO" id="GO:0005829">
    <property type="term" value="C:cytosol"/>
    <property type="evidence" value="ECO:0007669"/>
    <property type="project" value="TreeGrafter"/>
</dbReference>
<evidence type="ECO:0000313" key="1">
    <source>
        <dbReference type="EMBL" id="MBB2965601.1"/>
    </source>
</evidence>
<dbReference type="GO" id="GO:0043138">
    <property type="term" value="F:3'-5' DNA helicase activity"/>
    <property type="evidence" value="ECO:0007669"/>
    <property type="project" value="TreeGrafter"/>
</dbReference>
<dbReference type="GO" id="GO:0003677">
    <property type="term" value="F:DNA binding"/>
    <property type="evidence" value="ECO:0007669"/>
    <property type="project" value="InterPro"/>
</dbReference>
<comment type="caution">
    <text evidence="1">The sequence shown here is derived from an EMBL/GenBank/DDBJ whole genome shotgun (WGS) entry which is preliminary data.</text>
</comment>
<dbReference type="GO" id="GO:0000725">
    <property type="term" value="P:recombinational repair"/>
    <property type="evidence" value="ECO:0007669"/>
    <property type="project" value="TreeGrafter"/>
</dbReference>
<dbReference type="PANTHER" id="PTHR11070">
    <property type="entry name" value="UVRD / RECB / PCRA DNA HELICASE FAMILY MEMBER"/>
    <property type="match status" value="1"/>
</dbReference>
<protein>
    <submittedName>
        <fullName evidence="1">DNA helicase-2/ATP-dependent DNA helicase PcrA</fullName>
        <ecNumber evidence="1">3.6.4.12</ecNumber>
    </submittedName>
</protein>
<dbReference type="RefSeq" id="WP_183428085.1">
    <property type="nucleotide sequence ID" value="NZ_JACHVP010000001.1"/>
</dbReference>
<dbReference type="AlphaFoldDB" id="A0A7W4YH64"/>
<name>A0A7W4YH64_LEIAQ</name>
<keyword evidence="1" id="KW-0067">ATP-binding</keyword>
<dbReference type="InterPro" id="IPR000212">
    <property type="entry name" value="DNA_helicase_UvrD/REP"/>
</dbReference>
<dbReference type="SUPFAM" id="SSF52540">
    <property type="entry name" value="P-loop containing nucleoside triphosphate hydrolases"/>
    <property type="match status" value="1"/>
</dbReference>
<organism evidence="1 2">
    <name type="scientific">Leifsonia aquatica</name>
    <name type="common">Corynebacterium aquaticum</name>
    <dbReference type="NCBI Taxonomy" id="144185"/>
    <lineage>
        <taxon>Bacteria</taxon>
        <taxon>Bacillati</taxon>
        <taxon>Actinomycetota</taxon>
        <taxon>Actinomycetes</taxon>
        <taxon>Micrococcales</taxon>
        <taxon>Microbacteriaceae</taxon>
        <taxon>Leifsonia</taxon>
    </lineage>
</organism>
<dbReference type="Pfam" id="PF13245">
    <property type="entry name" value="AAA_19"/>
    <property type="match status" value="1"/>
</dbReference>
<keyword evidence="1" id="KW-0347">Helicase</keyword>
<gene>
    <name evidence="1" type="ORF">FHX33_000333</name>
</gene>
<dbReference type="Gene3D" id="3.40.50.300">
    <property type="entry name" value="P-loop containing nucleotide triphosphate hydrolases"/>
    <property type="match status" value="2"/>
</dbReference>
<sequence length="602" mass="66516">MSAAGGAVAYTAEQASEEALSAVFAALEGRKNFKLEAGAGAGKTYSLIQALRHILGNRAIYLPRSDQRVACLTYTKVARDEIKARTDEHPSIFADTLHGFLWEMIRPYQKALAASLSASESWNDLLSEHPEIDGLAIHYDLGIRGVHENRITLHHNDIPELAIRLLENRKFRALITDRFPIIFIDEYQDTPEGLGEAVLSGHGSDLRSPVVGFFGDHWQQIYDRTCGAIDHPTLTAIPKNANFRSDTSVVDFLNHLRPELRQAPRDDAGEGSVTIYHSNSWPGTRQGGQWKGQISHEATQASLAWLQNASPSSAWIQDSGDLKILMLTHATIANQLGYSSLAGVFSNNDSFAKKGDPVVEYLVDTIDPAIEAFALHRYGELFNIFGGKKPTLHGPKDKLRWTEFFDSLSSTCATGTVGDVLDLVVAQKLFSVPPRVSKIEGDLKEASSVPGSGDEPREPRRIAEHRAFRGVSYSEVRALRSYLADNTVFSTKHSVKGAEFDDVIVLIGRGWASYDFARMISGYARESEREPKELRSFERSRNLFYVAASRAKHNLALLFVQELDDDALAVLTGWVGPENVVSIEFADEKNPKTEVSATPTFS</sequence>
<dbReference type="InterPro" id="IPR027417">
    <property type="entry name" value="P-loop_NTPase"/>
</dbReference>